<feature type="transmembrane region" description="Helical" evidence="6">
    <location>
        <begin position="61"/>
        <end position="81"/>
    </location>
</feature>
<feature type="domain" description="G-protein coupled receptors family 1 profile" evidence="7">
    <location>
        <begin position="40"/>
        <end position="268"/>
    </location>
</feature>
<evidence type="ECO:0000313" key="9">
    <source>
        <dbReference type="Proteomes" id="UP001159427"/>
    </source>
</evidence>
<dbReference type="PRINTS" id="PR00237">
    <property type="entry name" value="GPCRRHODOPSN"/>
</dbReference>
<keyword evidence="9" id="KW-1185">Reference proteome</keyword>
<organism evidence="8 9">
    <name type="scientific">Porites evermanni</name>
    <dbReference type="NCBI Taxonomy" id="104178"/>
    <lineage>
        <taxon>Eukaryota</taxon>
        <taxon>Metazoa</taxon>
        <taxon>Cnidaria</taxon>
        <taxon>Anthozoa</taxon>
        <taxon>Hexacorallia</taxon>
        <taxon>Scleractinia</taxon>
        <taxon>Fungiina</taxon>
        <taxon>Poritidae</taxon>
        <taxon>Porites</taxon>
    </lineage>
</organism>
<sequence>DNYSISRYSNNAGEENQINYSALIAMHTVIVVFAPVAVVGNAVVLAAIWKRSFQRTTFHTLLTVLALTDLCTGIASALISVPNLLYSEWNTTTSLIGLLCTTYLVSETVLVITLMSVERWLHMTRRSLLTLRRGYPIAVMSLLLPIPFVVFNTLAFTNERFRKGLGAAISAYMASCYLSTFVAYFKIFRIIREHQQHIGGQPAFNVAKYKKSVVTILYILILFSICFAPTIVSLLLLALIGENRQTWTVYYVSTMLLFSSSSLNPGLYIWRMKDVRDGVKSLFCKN</sequence>
<dbReference type="Gene3D" id="1.20.1070.10">
    <property type="entry name" value="Rhodopsin 7-helix transmembrane proteins"/>
    <property type="match status" value="1"/>
</dbReference>
<evidence type="ECO:0000256" key="2">
    <source>
        <dbReference type="ARBA" id="ARBA00022475"/>
    </source>
</evidence>
<dbReference type="PROSITE" id="PS50262">
    <property type="entry name" value="G_PROTEIN_RECEP_F1_2"/>
    <property type="match status" value="1"/>
</dbReference>
<evidence type="ECO:0000256" key="4">
    <source>
        <dbReference type="ARBA" id="ARBA00022989"/>
    </source>
</evidence>
<gene>
    <name evidence="8" type="ORF">PEVE_00032253</name>
</gene>
<dbReference type="Proteomes" id="UP001159427">
    <property type="component" value="Unassembled WGS sequence"/>
</dbReference>
<dbReference type="InterPro" id="IPR017452">
    <property type="entry name" value="GPCR_Rhodpsn_7TM"/>
</dbReference>
<keyword evidence="5 6" id="KW-0472">Membrane</keyword>
<keyword evidence="2" id="KW-1003">Cell membrane</keyword>
<dbReference type="SUPFAM" id="SSF81321">
    <property type="entry name" value="Family A G protein-coupled receptor-like"/>
    <property type="match status" value="1"/>
</dbReference>
<dbReference type="CDD" id="cd00637">
    <property type="entry name" value="7tm_classA_rhodopsin-like"/>
    <property type="match status" value="1"/>
</dbReference>
<evidence type="ECO:0000259" key="7">
    <source>
        <dbReference type="PROSITE" id="PS50262"/>
    </source>
</evidence>
<comment type="subcellular location">
    <subcellularLocation>
        <location evidence="1">Cell membrane</location>
        <topology evidence="1">Multi-pass membrane protein</topology>
    </subcellularLocation>
</comment>
<feature type="transmembrane region" description="Helical" evidence="6">
    <location>
        <begin position="247"/>
        <end position="270"/>
    </location>
</feature>
<protein>
    <recommendedName>
        <fullName evidence="7">G-protein coupled receptors family 1 profile domain-containing protein</fullName>
    </recommendedName>
</protein>
<proteinExistence type="predicted"/>
<dbReference type="SMART" id="SM01381">
    <property type="entry name" value="7TM_GPCR_Srsx"/>
    <property type="match status" value="1"/>
</dbReference>
<reference evidence="8 9" key="1">
    <citation type="submission" date="2022-05" db="EMBL/GenBank/DDBJ databases">
        <authorList>
            <consortium name="Genoscope - CEA"/>
            <person name="William W."/>
        </authorList>
    </citation>
    <scope>NUCLEOTIDE SEQUENCE [LARGE SCALE GENOMIC DNA]</scope>
</reference>
<feature type="non-terminal residue" evidence="8">
    <location>
        <position position="1"/>
    </location>
</feature>
<feature type="transmembrane region" description="Helical" evidence="6">
    <location>
        <begin position="216"/>
        <end position="241"/>
    </location>
</feature>
<evidence type="ECO:0000313" key="8">
    <source>
        <dbReference type="EMBL" id="CAH3027729.1"/>
    </source>
</evidence>
<comment type="caution">
    <text evidence="8">The sequence shown here is derived from an EMBL/GenBank/DDBJ whole genome shotgun (WGS) entry which is preliminary data.</text>
</comment>
<dbReference type="InterPro" id="IPR000276">
    <property type="entry name" value="GPCR_Rhodpsn"/>
</dbReference>
<evidence type="ECO:0000256" key="5">
    <source>
        <dbReference type="ARBA" id="ARBA00023136"/>
    </source>
</evidence>
<keyword evidence="3 6" id="KW-0812">Transmembrane</keyword>
<dbReference type="PANTHER" id="PTHR22750">
    <property type="entry name" value="G-PROTEIN COUPLED RECEPTOR"/>
    <property type="match status" value="1"/>
</dbReference>
<evidence type="ECO:0000256" key="6">
    <source>
        <dbReference type="SAM" id="Phobius"/>
    </source>
</evidence>
<feature type="transmembrane region" description="Helical" evidence="6">
    <location>
        <begin position="167"/>
        <end position="185"/>
    </location>
</feature>
<evidence type="ECO:0000256" key="3">
    <source>
        <dbReference type="ARBA" id="ARBA00022692"/>
    </source>
</evidence>
<feature type="transmembrane region" description="Helical" evidence="6">
    <location>
        <begin position="135"/>
        <end position="155"/>
    </location>
</feature>
<name>A0ABN8MHX3_9CNID</name>
<dbReference type="Pfam" id="PF00001">
    <property type="entry name" value="7tm_1"/>
    <property type="match status" value="1"/>
</dbReference>
<keyword evidence="4 6" id="KW-1133">Transmembrane helix</keyword>
<accession>A0ABN8MHX3</accession>
<feature type="transmembrane region" description="Helical" evidence="6">
    <location>
        <begin position="20"/>
        <end position="49"/>
    </location>
</feature>
<dbReference type="EMBL" id="CALNXI010000469">
    <property type="protein sequence ID" value="CAH3027729.1"/>
    <property type="molecule type" value="Genomic_DNA"/>
</dbReference>
<evidence type="ECO:0000256" key="1">
    <source>
        <dbReference type="ARBA" id="ARBA00004651"/>
    </source>
</evidence>
<feature type="transmembrane region" description="Helical" evidence="6">
    <location>
        <begin position="93"/>
        <end position="114"/>
    </location>
</feature>